<keyword evidence="2" id="KW-1133">Transmembrane helix</keyword>
<dbReference type="Pfam" id="PF02752">
    <property type="entry name" value="Arrestin_C"/>
    <property type="match status" value="1"/>
</dbReference>
<comment type="similarity">
    <text evidence="1">Belongs to the arrestin family.</text>
</comment>
<keyword evidence="2" id="KW-0812">Transmembrane</keyword>
<evidence type="ECO:0000256" key="2">
    <source>
        <dbReference type="SAM" id="Phobius"/>
    </source>
</evidence>
<feature type="transmembrane region" description="Helical" evidence="2">
    <location>
        <begin position="15"/>
        <end position="34"/>
    </location>
</feature>
<accession>A0A914X389</accession>
<dbReference type="InterPro" id="IPR011022">
    <property type="entry name" value="Arrestin_C-like"/>
</dbReference>
<organism evidence="4 5">
    <name type="scientific">Plectus sambesii</name>
    <dbReference type="NCBI Taxonomy" id="2011161"/>
    <lineage>
        <taxon>Eukaryota</taxon>
        <taxon>Metazoa</taxon>
        <taxon>Ecdysozoa</taxon>
        <taxon>Nematoda</taxon>
        <taxon>Chromadorea</taxon>
        <taxon>Plectida</taxon>
        <taxon>Plectina</taxon>
        <taxon>Plectoidea</taxon>
        <taxon>Plectidae</taxon>
        <taxon>Plectus</taxon>
    </lineage>
</organism>
<dbReference type="InterPro" id="IPR050357">
    <property type="entry name" value="Arrestin_domain-protein"/>
</dbReference>
<dbReference type="Gene3D" id="2.60.40.640">
    <property type="match status" value="2"/>
</dbReference>
<dbReference type="PANTHER" id="PTHR11188:SF51">
    <property type="entry name" value="ARRESTIN DOMAIN-CONTAINING PROTEIN 15"/>
    <property type="match status" value="1"/>
</dbReference>
<keyword evidence="2" id="KW-0472">Membrane</keyword>
<dbReference type="GO" id="GO:0015031">
    <property type="term" value="P:protein transport"/>
    <property type="evidence" value="ECO:0007669"/>
    <property type="project" value="TreeGrafter"/>
</dbReference>
<dbReference type="InterPro" id="IPR011021">
    <property type="entry name" value="Arrestin-like_N"/>
</dbReference>
<dbReference type="Pfam" id="PF00339">
    <property type="entry name" value="Arrestin_N"/>
    <property type="match status" value="1"/>
</dbReference>
<keyword evidence="4" id="KW-1185">Reference proteome</keyword>
<name>A0A914X389_9BILA</name>
<dbReference type="SMART" id="SM01017">
    <property type="entry name" value="Arrestin_C"/>
    <property type="match status" value="1"/>
</dbReference>
<dbReference type="PANTHER" id="PTHR11188">
    <property type="entry name" value="ARRESTIN DOMAIN CONTAINING PROTEIN"/>
    <property type="match status" value="1"/>
</dbReference>
<evidence type="ECO:0000313" key="4">
    <source>
        <dbReference type="Proteomes" id="UP000887566"/>
    </source>
</evidence>
<evidence type="ECO:0000256" key="1">
    <source>
        <dbReference type="ARBA" id="ARBA00005298"/>
    </source>
</evidence>
<sequence length="317" mass="35419">MSDQLTVVYANPENLFMAGYSVVGTVVLTAHKMIRVKQLYIEVKCDANTGWVNKASDKIYESSENYLTEKIDMGVVNVTLPPGKHGYPFRCAIGTNCPSSFEGEYGSVRYATRVVLATSEDPSVTLVVPFTVLARVNLGNMPSAKRPIEAKDNTDFTCCCVPFGRVKTTINLPRSGFLIGEEVPIRMRISNESRTKIDMCRFMFVITARSRARSRYENAEDTKLREYIIEQKDAPSVPPRCVRLIDDCTLKIPSKAVPTFEGRIIGLTYLLRFTANPGIEVEIPIIIATSDTDERHQILSDEGFDEGIQEDTSIVYC</sequence>
<evidence type="ECO:0000259" key="3">
    <source>
        <dbReference type="SMART" id="SM01017"/>
    </source>
</evidence>
<dbReference type="InterPro" id="IPR014756">
    <property type="entry name" value="Ig_E-set"/>
</dbReference>
<evidence type="ECO:0000313" key="5">
    <source>
        <dbReference type="WBParaSite" id="PSAMB.scaffold629size45195.g7554.t1"/>
    </source>
</evidence>
<dbReference type="WBParaSite" id="PSAMB.scaffold629size45195.g7554.t1">
    <property type="protein sequence ID" value="PSAMB.scaffold629size45195.g7554.t1"/>
    <property type="gene ID" value="PSAMB.scaffold629size45195.g7554"/>
</dbReference>
<protein>
    <submittedName>
        <fullName evidence="5">Arrestin C-terminal-like domain-containing protein</fullName>
    </submittedName>
</protein>
<feature type="domain" description="Arrestin C-terminal-like" evidence="3">
    <location>
        <begin position="162"/>
        <end position="292"/>
    </location>
</feature>
<dbReference type="AlphaFoldDB" id="A0A914X389"/>
<proteinExistence type="inferred from homology"/>
<dbReference type="GO" id="GO:0005737">
    <property type="term" value="C:cytoplasm"/>
    <property type="evidence" value="ECO:0007669"/>
    <property type="project" value="TreeGrafter"/>
</dbReference>
<dbReference type="InterPro" id="IPR014752">
    <property type="entry name" value="Arrestin-like_C"/>
</dbReference>
<dbReference type="SUPFAM" id="SSF81296">
    <property type="entry name" value="E set domains"/>
    <property type="match status" value="2"/>
</dbReference>
<reference evidence="5" key="1">
    <citation type="submission" date="2022-11" db="UniProtKB">
        <authorList>
            <consortium name="WormBaseParasite"/>
        </authorList>
    </citation>
    <scope>IDENTIFICATION</scope>
</reference>
<dbReference type="Proteomes" id="UP000887566">
    <property type="component" value="Unplaced"/>
</dbReference>